<accession>A0A4E0RHF8</accession>
<keyword evidence="2" id="KW-1185">Reference proteome</keyword>
<evidence type="ECO:0000313" key="2">
    <source>
        <dbReference type="Proteomes" id="UP000230066"/>
    </source>
</evidence>
<sequence length="231" mass="26555">MISAKSTRYESRMPTVFFPHCYRIIGVHMNTQMNTSSRHGSMLKSRDVRDFVNDMEETNSGDFTLVLLTSFIVKVSGHFIAVNNEKMDESTAVDNCGILQDIQRSICAQLDHNFYRFDTRVKNPIYLQCMIRNLSSNKNTVQLEVWLARQFVHLRCAQDTDSCAVHFVRKMILSPPENPPVLPYTLELDAHRMEVSVLYNGRMNTAGCQLRTRFQHVLSFALLSLLLISDN</sequence>
<dbReference type="AlphaFoldDB" id="A0A4E0RHF8"/>
<protein>
    <submittedName>
        <fullName evidence="1">Uncharacterized protein</fullName>
    </submittedName>
</protein>
<gene>
    <name evidence="1" type="ORF">D915_003824</name>
</gene>
<comment type="caution">
    <text evidence="1">The sequence shown here is derived from an EMBL/GenBank/DDBJ whole genome shotgun (WGS) entry which is preliminary data.</text>
</comment>
<evidence type="ECO:0000313" key="1">
    <source>
        <dbReference type="EMBL" id="THD25484.1"/>
    </source>
</evidence>
<dbReference type="EMBL" id="JXXN02001123">
    <property type="protein sequence ID" value="THD25484.1"/>
    <property type="molecule type" value="Genomic_DNA"/>
</dbReference>
<dbReference type="Proteomes" id="UP000230066">
    <property type="component" value="Unassembled WGS sequence"/>
</dbReference>
<organism evidence="1 2">
    <name type="scientific">Fasciola hepatica</name>
    <name type="common">Liver fluke</name>
    <dbReference type="NCBI Taxonomy" id="6192"/>
    <lineage>
        <taxon>Eukaryota</taxon>
        <taxon>Metazoa</taxon>
        <taxon>Spiralia</taxon>
        <taxon>Lophotrochozoa</taxon>
        <taxon>Platyhelminthes</taxon>
        <taxon>Trematoda</taxon>
        <taxon>Digenea</taxon>
        <taxon>Plagiorchiida</taxon>
        <taxon>Echinostomata</taxon>
        <taxon>Echinostomatoidea</taxon>
        <taxon>Fasciolidae</taxon>
        <taxon>Fasciola</taxon>
    </lineage>
</organism>
<name>A0A4E0RHF8_FASHE</name>
<proteinExistence type="predicted"/>
<reference evidence="1" key="1">
    <citation type="submission" date="2019-03" db="EMBL/GenBank/DDBJ databases">
        <title>Improved annotation for the trematode Fasciola hepatica.</title>
        <authorList>
            <person name="Choi Y.-J."/>
            <person name="Martin J."/>
            <person name="Mitreva M."/>
        </authorList>
    </citation>
    <scope>NUCLEOTIDE SEQUENCE [LARGE SCALE GENOMIC DNA]</scope>
</reference>